<evidence type="ECO:0000313" key="3">
    <source>
        <dbReference type="Proteomes" id="UP001161017"/>
    </source>
</evidence>
<evidence type="ECO:0000256" key="1">
    <source>
        <dbReference type="SAM" id="MobiDB-lite"/>
    </source>
</evidence>
<dbReference type="EMBL" id="JAPUFD010000008">
    <property type="protein sequence ID" value="MDI1489078.1"/>
    <property type="molecule type" value="Genomic_DNA"/>
</dbReference>
<gene>
    <name evidence="2" type="ORF">OHK93_008356</name>
</gene>
<dbReference type="AlphaFoldDB" id="A0AA43TV05"/>
<feature type="region of interest" description="Disordered" evidence="1">
    <location>
        <begin position="1"/>
        <end position="31"/>
    </location>
</feature>
<comment type="caution">
    <text evidence="2">The sequence shown here is derived from an EMBL/GenBank/DDBJ whole genome shotgun (WGS) entry which is preliminary data.</text>
</comment>
<accession>A0AA43TV05</accession>
<evidence type="ECO:0000313" key="2">
    <source>
        <dbReference type="EMBL" id="MDI1489078.1"/>
    </source>
</evidence>
<keyword evidence="3" id="KW-1185">Reference proteome</keyword>
<organism evidence="2 3">
    <name type="scientific">Ramalina farinacea</name>
    <dbReference type="NCBI Taxonomy" id="258253"/>
    <lineage>
        <taxon>Eukaryota</taxon>
        <taxon>Fungi</taxon>
        <taxon>Dikarya</taxon>
        <taxon>Ascomycota</taxon>
        <taxon>Pezizomycotina</taxon>
        <taxon>Lecanoromycetes</taxon>
        <taxon>OSLEUM clade</taxon>
        <taxon>Lecanoromycetidae</taxon>
        <taxon>Lecanorales</taxon>
        <taxon>Lecanorineae</taxon>
        <taxon>Ramalinaceae</taxon>
        <taxon>Ramalina</taxon>
    </lineage>
</organism>
<feature type="compositionally biased region" description="Polar residues" evidence="1">
    <location>
        <begin position="1"/>
        <end position="11"/>
    </location>
</feature>
<proteinExistence type="predicted"/>
<name>A0AA43TV05_9LECA</name>
<reference evidence="2" key="1">
    <citation type="journal article" date="2023" name="Genome Biol. Evol.">
        <title>First Whole Genome Sequence and Flow Cytometry Genome Size Data for the Lichen-Forming Fungus Ramalina farinacea (Ascomycota).</title>
        <authorList>
            <person name="Llewellyn T."/>
            <person name="Mian S."/>
            <person name="Hill R."/>
            <person name="Leitch I.J."/>
            <person name="Gaya E."/>
        </authorList>
    </citation>
    <scope>NUCLEOTIDE SEQUENCE</scope>
    <source>
        <strain evidence="2">LIQ254RAFAR</strain>
    </source>
</reference>
<protein>
    <submittedName>
        <fullName evidence="2">Uncharacterized protein</fullName>
    </submittedName>
</protein>
<sequence>MPFLPQTQRHPPSQRHATDSGASGTKQRYLIENDPTVARPYRRLSFHTIPNMSQEKDTTRAVFRADYGICLYAYALSYQGAQKVLRAQAMRHSWAPIDLAIGDMCQDQENPFNCIGVFPTLVDSHKTAGVMMRDSNIDQYPSDQVRTVAYTANMIHSVRLNQQRLLNGEEPQSQWLDDPPPQVDPGPTRHRVVDLHEGHNPNWIPDGSVFASEEERRQKES</sequence>
<feature type="region of interest" description="Disordered" evidence="1">
    <location>
        <begin position="170"/>
        <end position="221"/>
    </location>
</feature>
<dbReference type="Proteomes" id="UP001161017">
    <property type="component" value="Unassembled WGS sequence"/>
</dbReference>